<dbReference type="GO" id="GO:0003824">
    <property type="term" value="F:catalytic activity"/>
    <property type="evidence" value="ECO:0007669"/>
    <property type="project" value="InterPro"/>
</dbReference>
<dbReference type="Gene3D" id="2.40.33.20">
    <property type="entry name" value="PK beta-barrel domain-like"/>
    <property type="match status" value="1"/>
</dbReference>
<gene>
    <name evidence="2" type="ORF">MNBD_GAMMA04-1739</name>
</gene>
<dbReference type="EMBL" id="UOFB01000342">
    <property type="protein sequence ID" value="VAW49286.1"/>
    <property type="molecule type" value="Genomic_DNA"/>
</dbReference>
<dbReference type="PANTHER" id="PTHR36930:SF1">
    <property type="entry name" value="MOSC DOMAIN-CONTAINING PROTEIN"/>
    <property type="match status" value="1"/>
</dbReference>
<name>A0A3B0WY50_9ZZZZ</name>
<dbReference type="GO" id="GO:0030170">
    <property type="term" value="F:pyridoxal phosphate binding"/>
    <property type="evidence" value="ECO:0007669"/>
    <property type="project" value="InterPro"/>
</dbReference>
<dbReference type="GO" id="GO:0030151">
    <property type="term" value="F:molybdenum ion binding"/>
    <property type="evidence" value="ECO:0007669"/>
    <property type="project" value="InterPro"/>
</dbReference>
<dbReference type="InterPro" id="IPR005302">
    <property type="entry name" value="MoCF_Sase_C"/>
</dbReference>
<accession>A0A3B0WY50</accession>
<dbReference type="AlphaFoldDB" id="A0A3B0WY50"/>
<dbReference type="InterPro" id="IPR052716">
    <property type="entry name" value="MOSC_domain"/>
</dbReference>
<organism evidence="2">
    <name type="scientific">hydrothermal vent metagenome</name>
    <dbReference type="NCBI Taxonomy" id="652676"/>
    <lineage>
        <taxon>unclassified sequences</taxon>
        <taxon>metagenomes</taxon>
        <taxon>ecological metagenomes</taxon>
    </lineage>
</organism>
<evidence type="ECO:0000313" key="2">
    <source>
        <dbReference type="EMBL" id="VAW49286.1"/>
    </source>
</evidence>
<proteinExistence type="predicted"/>
<evidence type="ECO:0000259" key="1">
    <source>
        <dbReference type="PROSITE" id="PS51340"/>
    </source>
</evidence>
<dbReference type="SUPFAM" id="SSF50800">
    <property type="entry name" value="PK beta-barrel domain-like"/>
    <property type="match status" value="1"/>
</dbReference>
<dbReference type="PROSITE" id="PS51340">
    <property type="entry name" value="MOSC"/>
    <property type="match status" value="1"/>
</dbReference>
<dbReference type="PANTHER" id="PTHR36930">
    <property type="entry name" value="METAL-SULFUR CLUSTER BIOSYNTHESIS PROTEINS YUAD-RELATED"/>
    <property type="match status" value="1"/>
</dbReference>
<sequence>MRSERTKEESYMAKLIGIATHVHSKAPITKHQSIQVSLESGLENDFRGQQNPKTQVTLLSAKTWDNICQSLNTSLDWSERRANLLIDDLDFSEGKALIGQHIQVGKLLLEITAETDPCERMEQLCPGLKNALTPNWHGGVRCQVLKEGGIQLGDNVYLLKNF</sequence>
<reference evidence="2" key="1">
    <citation type="submission" date="2018-06" db="EMBL/GenBank/DDBJ databases">
        <authorList>
            <person name="Zhirakovskaya E."/>
        </authorList>
    </citation>
    <scope>NUCLEOTIDE SEQUENCE</scope>
</reference>
<dbReference type="Pfam" id="PF03473">
    <property type="entry name" value="MOSC"/>
    <property type="match status" value="1"/>
</dbReference>
<dbReference type="InterPro" id="IPR011037">
    <property type="entry name" value="Pyrv_Knase-like_insert_dom_sf"/>
</dbReference>
<protein>
    <recommendedName>
        <fullName evidence="1">MOSC domain-containing protein</fullName>
    </recommendedName>
</protein>
<feature type="domain" description="MOSC" evidence="1">
    <location>
        <begin position="26"/>
        <end position="159"/>
    </location>
</feature>